<reference evidence="1 2" key="1">
    <citation type="journal article" date="2014" name="Int. J. Syst. Evol. Microbiol.">
        <title>Phaeodactylibacter xiamenensis gen. nov., sp. nov., a member of the family Saprospiraceae isolated from the marine alga Phaeodactylum tricornutum.</title>
        <authorList>
            <person name="Chen Z.Jr."/>
            <person name="Lei X."/>
            <person name="Lai Q."/>
            <person name="Li Y."/>
            <person name="Zhang B."/>
            <person name="Zhang J."/>
            <person name="Zhang H."/>
            <person name="Yang L."/>
            <person name="Zheng W."/>
            <person name="Tian Y."/>
            <person name="Yu Z."/>
            <person name="Xu H.Jr."/>
            <person name="Zheng T."/>
        </authorList>
    </citation>
    <scope>NUCLEOTIDE SEQUENCE [LARGE SCALE GENOMIC DNA]</scope>
    <source>
        <strain evidence="1 2">KD52</strain>
    </source>
</reference>
<proteinExistence type="predicted"/>
<dbReference type="EMBL" id="JPOS01000012">
    <property type="protein sequence ID" value="KGE89236.1"/>
    <property type="molecule type" value="Genomic_DNA"/>
</dbReference>
<keyword evidence="2" id="KW-1185">Reference proteome</keyword>
<organism evidence="1 2">
    <name type="scientific">Phaeodactylibacter xiamenensis</name>
    <dbReference type="NCBI Taxonomy" id="1524460"/>
    <lineage>
        <taxon>Bacteria</taxon>
        <taxon>Pseudomonadati</taxon>
        <taxon>Bacteroidota</taxon>
        <taxon>Saprospiria</taxon>
        <taxon>Saprospirales</taxon>
        <taxon>Haliscomenobacteraceae</taxon>
        <taxon>Phaeodactylibacter</taxon>
    </lineage>
</organism>
<accession>A0A098SAS1</accession>
<protein>
    <submittedName>
        <fullName evidence="1">Uncharacterized protein</fullName>
    </submittedName>
</protein>
<evidence type="ECO:0000313" key="1">
    <source>
        <dbReference type="EMBL" id="KGE89236.1"/>
    </source>
</evidence>
<dbReference type="STRING" id="1524460.IX84_05670"/>
<gene>
    <name evidence="1" type="ORF">IX84_05670</name>
</gene>
<sequence length="114" mass="13396">MNISTYLSHLSIEGQLNLESPHGEARFTASRPDNQIRLHFENAPTFRHFLSSVRPHIQPAEAGKLLESLKQMPQDISVTLDRKEILSRQPDGQLRINYRTTGWQWLRWRLSRMF</sequence>
<evidence type="ECO:0000313" key="2">
    <source>
        <dbReference type="Proteomes" id="UP000029736"/>
    </source>
</evidence>
<comment type="caution">
    <text evidence="1">The sequence shown here is derived from an EMBL/GenBank/DDBJ whole genome shotgun (WGS) entry which is preliminary data.</text>
</comment>
<dbReference type="AlphaFoldDB" id="A0A098SAS1"/>
<dbReference type="Proteomes" id="UP000029736">
    <property type="component" value="Unassembled WGS sequence"/>
</dbReference>
<dbReference type="RefSeq" id="WP_044217194.1">
    <property type="nucleotide sequence ID" value="NZ_JBKAGJ010000001.1"/>
</dbReference>
<name>A0A098SAS1_9BACT</name>